<sequence>MTAAAVSDDGGGGASPTAPTHPSAGGDCRRGGPSRRWRRLLGGVPASSLPDPASPGLGLDLRRRISPGGGRDALGRRGGVCHRLGGPVAFAAWGVACLAVRRWLQWRQAWGASPTAGFQRRPRLAGPLSLLQFLGLRPVPLATAGAPALLL</sequence>
<dbReference type="AlphaFoldDB" id="A0A0D9WWX2"/>
<reference evidence="3" key="2">
    <citation type="submission" date="2013-12" db="EMBL/GenBank/DDBJ databases">
        <authorList>
            <person name="Yu Y."/>
            <person name="Lee S."/>
            <person name="de Baynast K."/>
            <person name="Wissotski M."/>
            <person name="Liu L."/>
            <person name="Talag J."/>
            <person name="Goicoechea J."/>
            <person name="Angelova A."/>
            <person name="Jetty R."/>
            <person name="Kudrna D."/>
            <person name="Golser W."/>
            <person name="Rivera L."/>
            <person name="Zhang J."/>
            <person name="Wing R."/>
        </authorList>
    </citation>
    <scope>NUCLEOTIDE SEQUENCE</scope>
</reference>
<reference evidence="2 3" key="1">
    <citation type="submission" date="2012-08" db="EMBL/GenBank/DDBJ databases">
        <title>Oryza genome evolution.</title>
        <authorList>
            <person name="Wing R.A."/>
        </authorList>
    </citation>
    <scope>NUCLEOTIDE SEQUENCE</scope>
</reference>
<name>A0A0D9WWX2_9ORYZ</name>
<dbReference type="Proteomes" id="UP000032180">
    <property type="component" value="Chromosome 7"/>
</dbReference>
<evidence type="ECO:0000313" key="2">
    <source>
        <dbReference type="EnsemblPlants" id="LPERR07G06510.1"/>
    </source>
</evidence>
<dbReference type="EnsemblPlants" id="LPERR07G06510.1">
    <property type="protein sequence ID" value="LPERR07G06510.1"/>
    <property type="gene ID" value="LPERR07G06510"/>
</dbReference>
<feature type="region of interest" description="Disordered" evidence="1">
    <location>
        <begin position="42"/>
        <end position="61"/>
    </location>
</feature>
<feature type="region of interest" description="Disordered" evidence="1">
    <location>
        <begin position="1"/>
        <end position="34"/>
    </location>
</feature>
<organism evidence="2 3">
    <name type="scientific">Leersia perrieri</name>
    <dbReference type="NCBI Taxonomy" id="77586"/>
    <lineage>
        <taxon>Eukaryota</taxon>
        <taxon>Viridiplantae</taxon>
        <taxon>Streptophyta</taxon>
        <taxon>Embryophyta</taxon>
        <taxon>Tracheophyta</taxon>
        <taxon>Spermatophyta</taxon>
        <taxon>Magnoliopsida</taxon>
        <taxon>Liliopsida</taxon>
        <taxon>Poales</taxon>
        <taxon>Poaceae</taxon>
        <taxon>BOP clade</taxon>
        <taxon>Oryzoideae</taxon>
        <taxon>Oryzeae</taxon>
        <taxon>Oryzinae</taxon>
        <taxon>Leersia</taxon>
    </lineage>
</organism>
<accession>A0A0D9WWX2</accession>
<proteinExistence type="predicted"/>
<dbReference type="HOGENOM" id="CLU_1734125_0_0_1"/>
<keyword evidence="3" id="KW-1185">Reference proteome</keyword>
<evidence type="ECO:0000313" key="3">
    <source>
        <dbReference type="Proteomes" id="UP000032180"/>
    </source>
</evidence>
<protein>
    <submittedName>
        <fullName evidence="2">Uncharacterized protein</fullName>
    </submittedName>
</protein>
<dbReference type="Gramene" id="LPERR07G06510.1">
    <property type="protein sequence ID" value="LPERR07G06510.1"/>
    <property type="gene ID" value="LPERR07G06510"/>
</dbReference>
<reference evidence="2" key="3">
    <citation type="submission" date="2015-04" db="UniProtKB">
        <authorList>
            <consortium name="EnsemblPlants"/>
        </authorList>
    </citation>
    <scope>IDENTIFICATION</scope>
</reference>
<evidence type="ECO:0000256" key="1">
    <source>
        <dbReference type="SAM" id="MobiDB-lite"/>
    </source>
</evidence>